<gene>
    <name evidence="1" type="ORF">QVD17_17102</name>
</gene>
<dbReference type="Proteomes" id="UP001229421">
    <property type="component" value="Unassembled WGS sequence"/>
</dbReference>
<dbReference type="AlphaFoldDB" id="A0AAD8KSH7"/>
<organism evidence="1 2">
    <name type="scientific">Tagetes erecta</name>
    <name type="common">African marigold</name>
    <dbReference type="NCBI Taxonomy" id="13708"/>
    <lineage>
        <taxon>Eukaryota</taxon>
        <taxon>Viridiplantae</taxon>
        <taxon>Streptophyta</taxon>
        <taxon>Embryophyta</taxon>
        <taxon>Tracheophyta</taxon>
        <taxon>Spermatophyta</taxon>
        <taxon>Magnoliopsida</taxon>
        <taxon>eudicotyledons</taxon>
        <taxon>Gunneridae</taxon>
        <taxon>Pentapetalae</taxon>
        <taxon>asterids</taxon>
        <taxon>campanulids</taxon>
        <taxon>Asterales</taxon>
        <taxon>Asteraceae</taxon>
        <taxon>Asteroideae</taxon>
        <taxon>Heliantheae alliance</taxon>
        <taxon>Tageteae</taxon>
        <taxon>Tagetes</taxon>
    </lineage>
</organism>
<sequence length="182" mass="21377">MIFDSSRRIEKTFTDNDESMGNIYLKRESVETNLIDYMKLNLKKRLINNKEEYIVVVLHTANNGDVHSFVRLALTENGYALCNFSPIIRRYCLSPGDYVEFDPTFGEIEETITLRFKFYYSCQENENEKEKEKEQGKKKGKCMDKVSELPLNMSDSKVELDSERLDGDLNRRRRLSESDMLI</sequence>
<accession>A0AAD8KSH7</accession>
<name>A0AAD8KSH7_TARER</name>
<dbReference type="EMBL" id="JAUHHV010000004">
    <property type="protein sequence ID" value="KAK1428272.1"/>
    <property type="molecule type" value="Genomic_DNA"/>
</dbReference>
<protein>
    <submittedName>
        <fullName evidence="1">Uncharacterized protein</fullName>
    </submittedName>
</protein>
<comment type="caution">
    <text evidence="1">The sequence shown here is derived from an EMBL/GenBank/DDBJ whole genome shotgun (WGS) entry which is preliminary data.</text>
</comment>
<proteinExistence type="predicted"/>
<evidence type="ECO:0000313" key="2">
    <source>
        <dbReference type="Proteomes" id="UP001229421"/>
    </source>
</evidence>
<evidence type="ECO:0000313" key="1">
    <source>
        <dbReference type="EMBL" id="KAK1428272.1"/>
    </source>
</evidence>
<keyword evidence="2" id="KW-1185">Reference proteome</keyword>
<reference evidence="1" key="1">
    <citation type="journal article" date="2023" name="bioRxiv">
        <title>Improved chromosome-level genome assembly for marigold (Tagetes erecta).</title>
        <authorList>
            <person name="Jiang F."/>
            <person name="Yuan L."/>
            <person name="Wang S."/>
            <person name="Wang H."/>
            <person name="Xu D."/>
            <person name="Wang A."/>
            <person name="Fan W."/>
        </authorList>
    </citation>
    <scope>NUCLEOTIDE SEQUENCE</scope>
    <source>
        <strain evidence="1">WSJ</strain>
        <tissue evidence="1">Leaf</tissue>
    </source>
</reference>